<name>A0A918MSY8_9ACTN</name>
<evidence type="ECO:0000259" key="1">
    <source>
        <dbReference type="Pfam" id="PF00931"/>
    </source>
</evidence>
<comment type="caution">
    <text evidence="3">The sequence shown here is derived from an EMBL/GenBank/DDBJ whole genome shotgun (WGS) entry which is preliminary data.</text>
</comment>
<protein>
    <submittedName>
        <fullName evidence="3">ATP-binding protein</fullName>
    </submittedName>
</protein>
<dbReference type="InterPro" id="IPR035897">
    <property type="entry name" value="Toll_tir_struct_dom_sf"/>
</dbReference>
<dbReference type="Gene3D" id="3.40.50.300">
    <property type="entry name" value="P-loop containing nucleotide triphosphate hydrolases"/>
    <property type="match status" value="1"/>
</dbReference>
<dbReference type="PANTHER" id="PTHR46082:SF6">
    <property type="entry name" value="AAA+ ATPASE DOMAIN-CONTAINING PROTEIN-RELATED"/>
    <property type="match status" value="1"/>
</dbReference>
<dbReference type="Pfam" id="PF13374">
    <property type="entry name" value="TPR_10"/>
    <property type="match status" value="2"/>
</dbReference>
<dbReference type="Pfam" id="PF13424">
    <property type="entry name" value="TPR_12"/>
    <property type="match status" value="2"/>
</dbReference>
<dbReference type="GO" id="GO:0043531">
    <property type="term" value="F:ADP binding"/>
    <property type="evidence" value="ECO:0007669"/>
    <property type="project" value="InterPro"/>
</dbReference>
<dbReference type="Proteomes" id="UP000620224">
    <property type="component" value="Unassembled WGS sequence"/>
</dbReference>
<evidence type="ECO:0000313" key="3">
    <source>
        <dbReference type="EMBL" id="GGW61536.1"/>
    </source>
</evidence>
<dbReference type="Pfam" id="PF13676">
    <property type="entry name" value="TIR_2"/>
    <property type="match status" value="1"/>
</dbReference>
<feature type="domain" description="TIR" evidence="2">
    <location>
        <begin position="14"/>
        <end position="126"/>
    </location>
</feature>
<accession>A0A918MSY8</accession>
<dbReference type="PANTHER" id="PTHR46082">
    <property type="entry name" value="ATP/GTP-BINDING PROTEIN-RELATED"/>
    <property type="match status" value="1"/>
</dbReference>
<evidence type="ECO:0000313" key="4">
    <source>
        <dbReference type="Proteomes" id="UP000620224"/>
    </source>
</evidence>
<dbReference type="EMBL" id="BMUE01000009">
    <property type="protein sequence ID" value="GGW61536.1"/>
    <property type="molecule type" value="Genomic_DNA"/>
</dbReference>
<dbReference type="NCBIfam" id="NF040586">
    <property type="entry name" value="FxSxx_TPR"/>
    <property type="match status" value="1"/>
</dbReference>
<dbReference type="Pfam" id="PF00931">
    <property type="entry name" value="NB-ARC"/>
    <property type="match status" value="1"/>
</dbReference>
<feature type="domain" description="NB-ARC" evidence="1">
    <location>
        <begin position="181"/>
        <end position="330"/>
    </location>
</feature>
<keyword evidence="3" id="KW-0547">Nucleotide-binding</keyword>
<dbReference type="InterPro" id="IPR011990">
    <property type="entry name" value="TPR-like_helical_dom_sf"/>
</dbReference>
<dbReference type="InterPro" id="IPR000157">
    <property type="entry name" value="TIR_dom"/>
</dbReference>
<dbReference type="GO" id="GO:0007165">
    <property type="term" value="P:signal transduction"/>
    <property type="evidence" value="ECO:0007669"/>
    <property type="project" value="InterPro"/>
</dbReference>
<dbReference type="Gene3D" id="1.25.40.10">
    <property type="entry name" value="Tetratricopeptide repeat domain"/>
    <property type="match status" value="2"/>
</dbReference>
<dbReference type="Gene3D" id="3.40.50.10140">
    <property type="entry name" value="Toll/interleukin-1 receptor homology (TIR) domain"/>
    <property type="match status" value="1"/>
</dbReference>
<reference evidence="3" key="1">
    <citation type="journal article" date="2014" name="Int. J. Syst. Evol. Microbiol.">
        <title>Complete genome sequence of Corynebacterium casei LMG S-19264T (=DSM 44701T), isolated from a smear-ripened cheese.</title>
        <authorList>
            <consortium name="US DOE Joint Genome Institute (JGI-PGF)"/>
            <person name="Walter F."/>
            <person name="Albersmeier A."/>
            <person name="Kalinowski J."/>
            <person name="Ruckert C."/>
        </authorList>
    </citation>
    <scope>NUCLEOTIDE SEQUENCE</scope>
    <source>
        <strain evidence="3">JCM 4490</strain>
    </source>
</reference>
<dbReference type="SUPFAM" id="SSF52540">
    <property type="entry name" value="P-loop containing nucleoside triphosphate hydrolases"/>
    <property type="match status" value="1"/>
</dbReference>
<gene>
    <name evidence="3" type="ORF">GCM10010503_43280</name>
</gene>
<proteinExistence type="predicted"/>
<evidence type="ECO:0000259" key="2">
    <source>
        <dbReference type="Pfam" id="PF13676"/>
    </source>
</evidence>
<reference evidence="3" key="2">
    <citation type="submission" date="2020-09" db="EMBL/GenBank/DDBJ databases">
        <authorList>
            <person name="Sun Q."/>
            <person name="Ohkuma M."/>
        </authorList>
    </citation>
    <scope>NUCLEOTIDE SEQUENCE</scope>
    <source>
        <strain evidence="3">JCM 4490</strain>
    </source>
</reference>
<dbReference type="InterPro" id="IPR027417">
    <property type="entry name" value="P-loop_NTPase"/>
</dbReference>
<keyword evidence="3" id="KW-0067">ATP-binding</keyword>
<dbReference type="InterPro" id="IPR002182">
    <property type="entry name" value="NB-ARC"/>
</dbReference>
<keyword evidence="4" id="KW-1185">Reference proteome</keyword>
<organism evidence="3 4">
    <name type="scientific">Streptomyces lucensis JCM 4490</name>
    <dbReference type="NCBI Taxonomy" id="1306176"/>
    <lineage>
        <taxon>Bacteria</taxon>
        <taxon>Bacillati</taxon>
        <taxon>Actinomycetota</taxon>
        <taxon>Actinomycetes</taxon>
        <taxon>Kitasatosporales</taxon>
        <taxon>Streptomycetaceae</taxon>
        <taxon>Streptomyces</taxon>
    </lineage>
</organism>
<sequence length="898" mass="97841">MGMGEVGVSGGAWFVSHAGADRAWAEWAAWQLVDAGFQVELDYWDWGAGDNFVLKMNAALEAGRFLALFSPAYFEPERFTTPEWTAMVAMKKKITPVCVAEVVSPAILRPLHAPELFDLSEEAARRVLLDAVSGPRRPTAAPVFPGALRQLGGSGPRLPGSLPRVWNLPARNASFTGRDTLLVQLRETLAASSRVAVQALHGRGGVGKTQLAVEYAHRFAGEYELAWWIAAEDPALIPDQLAQLATRIGAAPAGAPSADVVDALLGELRTRSRWLLVFDNIEDPAALLPYLPGGGGHVLITSRNPHWRTHASPLNVDVFTRAESIALLHAHGAALDDTDADDLARTLDDLPLALAQAAALLTYGLSAADLTAELARSTAKVLAEGRPISYPVSLAAQVRLTATRLQADHLGAATLLSALTVLAPEPFPVTTCAGHLPDTASTPLAKALATRLSGSAALRAITRHSLARVQDGTIQLHRLTQTVLRDQLTPGQRQQAGRDAEALLTAATPGDTGQPSTWPGWRALLPHLLAVDPSLITSEAGRDVVRNACWYLLDRGQARTARDRLQQLYDTWLRQLGPDHEDTLSTAQYLARAHDDTQDHASARALDEDTLQRHRRLLGDDHPDTLNSASNLAIRLAALRRTEEARILEEDTLTRQQQVLGKDHPDTLITASNLAARLAELGRTEEARALDEDTLQRRRRVLGDDHPDTLRSASNLANRLAELGQIEEARILDEDTLTRQRQALSEDHPYTLITASNVAVRLADLGRTEEARTLEEDTLTRQQQVLGKDHPDTLITASNLAIRLAELGRTEEARTLEEDTLTRQQQVLGKDHPDTLITAYLLATRLAELGHTQEARTLGEDTLTRQQQVLGKDHPDTLITMRFLEQLDEGREGPGIGQ</sequence>
<dbReference type="AlphaFoldDB" id="A0A918MSY8"/>
<dbReference type="SUPFAM" id="SSF52200">
    <property type="entry name" value="Toll/Interleukin receptor TIR domain"/>
    <property type="match status" value="1"/>
</dbReference>
<dbReference type="SUPFAM" id="SSF48452">
    <property type="entry name" value="TPR-like"/>
    <property type="match status" value="3"/>
</dbReference>
<dbReference type="InterPro" id="IPR053137">
    <property type="entry name" value="NLR-like"/>
</dbReference>
<dbReference type="GO" id="GO:0005524">
    <property type="term" value="F:ATP binding"/>
    <property type="evidence" value="ECO:0007669"/>
    <property type="project" value="UniProtKB-KW"/>
</dbReference>